<protein>
    <recommendedName>
        <fullName evidence="1">ESAT-6-like protein</fullName>
    </recommendedName>
</protein>
<sequence length="103" mass="11019">MAGYATGSDVMLQAAKDIDNVNQETNGILTSLSGQLSSLEGAWVGSAATAFHQLMERFNDDARKLSEALQSISEQMQGSAQTYIQQEEEQSQAMSSITSRLGG</sequence>
<reference evidence="3" key="1">
    <citation type="submission" date="2022-06" db="EMBL/GenBank/DDBJ databases">
        <title>Genomic Encyclopedia of Archaeal and Bacterial Type Strains, Phase II (KMG-II): from individual species to whole genera.</title>
        <authorList>
            <person name="Goeker M."/>
        </authorList>
    </citation>
    <scope>NUCLEOTIDE SEQUENCE</scope>
    <source>
        <strain evidence="3">DSM 43935</strain>
    </source>
</reference>
<gene>
    <name evidence="3" type="ORF">LX83_002666</name>
</gene>
<keyword evidence="4" id="KW-1185">Reference proteome</keyword>
<organism evidence="3 4">
    <name type="scientific">Goodfellowiella coeruleoviolacea</name>
    <dbReference type="NCBI Taxonomy" id="334858"/>
    <lineage>
        <taxon>Bacteria</taxon>
        <taxon>Bacillati</taxon>
        <taxon>Actinomycetota</taxon>
        <taxon>Actinomycetes</taxon>
        <taxon>Pseudonocardiales</taxon>
        <taxon>Pseudonocardiaceae</taxon>
        <taxon>Goodfellowiella</taxon>
    </lineage>
</organism>
<dbReference type="Proteomes" id="UP001206128">
    <property type="component" value="Unassembled WGS sequence"/>
</dbReference>
<dbReference type="NCBIfam" id="TIGR03930">
    <property type="entry name" value="WXG100_ESAT6"/>
    <property type="match status" value="1"/>
</dbReference>
<evidence type="ECO:0000313" key="3">
    <source>
        <dbReference type="EMBL" id="MCP2165808.1"/>
    </source>
</evidence>
<dbReference type="AlphaFoldDB" id="A0AAE3GGQ1"/>
<dbReference type="EMBL" id="JAMTCK010000005">
    <property type="protein sequence ID" value="MCP2165808.1"/>
    <property type="molecule type" value="Genomic_DNA"/>
</dbReference>
<dbReference type="Pfam" id="PF06013">
    <property type="entry name" value="WXG100"/>
    <property type="match status" value="1"/>
</dbReference>
<dbReference type="InterPro" id="IPR036689">
    <property type="entry name" value="ESAT-6-like_sf"/>
</dbReference>
<comment type="similarity">
    <text evidence="1">Belongs to the WXG100 family.</text>
</comment>
<name>A0AAE3GGQ1_9PSEU</name>
<feature type="compositionally biased region" description="Polar residues" evidence="2">
    <location>
        <begin position="91"/>
        <end position="103"/>
    </location>
</feature>
<dbReference type="Gene3D" id="1.10.287.1060">
    <property type="entry name" value="ESAT-6-like"/>
    <property type="match status" value="1"/>
</dbReference>
<accession>A0AAE3GGQ1</accession>
<dbReference type="InterPro" id="IPR010310">
    <property type="entry name" value="T7SS_ESAT-6-like"/>
</dbReference>
<evidence type="ECO:0000256" key="2">
    <source>
        <dbReference type="SAM" id="MobiDB-lite"/>
    </source>
</evidence>
<evidence type="ECO:0000313" key="4">
    <source>
        <dbReference type="Proteomes" id="UP001206128"/>
    </source>
</evidence>
<dbReference type="SUPFAM" id="SSF140453">
    <property type="entry name" value="EsxAB dimer-like"/>
    <property type="match status" value="1"/>
</dbReference>
<comment type="caution">
    <text evidence="3">The sequence shown here is derived from an EMBL/GenBank/DDBJ whole genome shotgun (WGS) entry which is preliminary data.</text>
</comment>
<evidence type="ECO:0000256" key="1">
    <source>
        <dbReference type="RuleBase" id="RU362001"/>
    </source>
</evidence>
<feature type="region of interest" description="Disordered" evidence="2">
    <location>
        <begin position="79"/>
        <end position="103"/>
    </location>
</feature>
<proteinExistence type="inferred from homology"/>
<dbReference type="RefSeq" id="WP_253770968.1">
    <property type="nucleotide sequence ID" value="NZ_JAMTCK010000005.1"/>
</dbReference>